<dbReference type="Proteomes" id="UP001281761">
    <property type="component" value="Unassembled WGS sequence"/>
</dbReference>
<evidence type="ECO:0000313" key="1">
    <source>
        <dbReference type="EMBL" id="KAK2956907.1"/>
    </source>
</evidence>
<gene>
    <name evidence="1" type="ORF">BLNAU_8184</name>
</gene>
<keyword evidence="2" id="KW-1185">Reference proteome</keyword>
<comment type="caution">
    <text evidence="1">The sequence shown here is derived from an EMBL/GenBank/DDBJ whole genome shotgun (WGS) entry which is preliminary data.</text>
</comment>
<protein>
    <submittedName>
        <fullName evidence="1">Uncharacterized protein</fullName>
    </submittedName>
</protein>
<organism evidence="1 2">
    <name type="scientific">Blattamonas nauphoetae</name>
    <dbReference type="NCBI Taxonomy" id="2049346"/>
    <lineage>
        <taxon>Eukaryota</taxon>
        <taxon>Metamonada</taxon>
        <taxon>Preaxostyla</taxon>
        <taxon>Oxymonadida</taxon>
        <taxon>Blattamonas</taxon>
    </lineage>
</organism>
<sequence>MTTEAYFAAFGIGSYLKDSLSLLYEIKPQNNPQFIRAVQALAFIGFITHFLTFLEECVESALSHAYDLSLISSDECVFDISSPKTSKLPLWVAERVILDYTGALPESLKQLGRMKERFISLADFVLNFYLQMMNLATSNKMCDS</sequence>
<name>A0ABQ9XZK4_9EUKA</name>
<reference evidence="1 2" key="1">
    <citation type="journal article" date="2022" name="bioRxiv">
        <title>Genomics of Preaxostyla Flagellates Illuminates Evolutionary Transitions and the Path Towards Mitochondrial Loss.</title>
        <authorList>
            <person name="Novak L.V.F."/>
            <person name="Treitli S.C."/>
            <person name="Pyrih J."/>
            <person name="Halakuc P."/>
            <person name="Pipaliya S.V."/>
            <person name="Vacek V."/>
            <person name="Brzon O."/>
            <person name="Soukal P."/>
            <person name="Eme L."/>
            <person name="Dacks J.B."/>
            <person name="Karnkowska A."/>
            <person name="Elias M."/>
            <person name="Hampl V."/>
        </authorList>
    </citation>
    <scope>NUCLEOTIDE SEQUENCE [LARGE SCALE GENOMIC DNA]</scope>
    <source>
        <strain evidence="1">NAU3</strain>
        <tissue evidence="1">Gut</tissue>
    </source>
</reference>
<evidence type="ECO:0000313" key="2">
    <source>
        <dbReference type="Proteomes" id="UP001281761"/>
    </source>
</evidence>
<proteinExistence type="predicted"/>
<accession>A0ABQ9XZK4</accession>
<dbReference type="EMBL" id="JARBJD010000051">
    <property type="protein sequence ID" value="KAK2956907.1"/>
    <property type="molecule type" value="Genomic_DNA"/>
</dbReference>